<organism evidence="3 4">
    <name type="scientific">Meloidogyne javanica</name>
    <name type="common">Root-knot nematode worm</name>
    <dbReference type="NCBI Taxonomy" id="6303"/>
    <lineage>
        <taxon>Eukaryota</taxon>
        <taxon>Metazoa</taxon>
        <taxon>Ecdysozoa</taxon>
        <taxon>Nematoda</taxon>
        <taxon>Chromadorea</taxon>
        <taxon>Rhabditida</taxon>
        <taxon>Tylenchina</taxon>
        <taxon>Tylenchomorpha</taxon>
        <taxon>Tylenchoidea</taxon>
        <taxon>Meloidogynidae</taxon>
        <taxon>Meloidogyninae</taxon>
        <taxon>Meloidogyne</taxon>
        <taxon>Meloidogyne incognita group</taxon>
    </lineage>
</organism>
<dbReference type="InterPro" id="IPR027417">
    <property type="entry name" value="P-loop_NTPase"/>
</dbReference>
<sequence>MFACEDENPPNNEQLQAIDLTLNPTPSVIVTLAPPGTGKSRIVAMMALQLMKNGKTPMIIAHSNLAMSKIVEYICPELSKINKTALILLSARAKEQYMDLFEDFKEHLLIASLKEIEIESLGNKDKRTALRYKEKAFTKPKMADEKSTAMIVLEADNKPSTNQTTPPGTQPTPSTGPQHKPTPGTQPNPTTGPLPKPTTGSTPTTNKPTPDPQPKQHPIQQQQPPLPQFKNKQQFQHQQQSKPVHEPTMPPPKRPYMPSASSNPHMRQHNQTPQLKS</sequence>
<evidence type="ECO:0000256" key="1">
    <source>
        <dbReference type="SAM" id="MobiDB-lite"/>
    </source>
</evidence>
<feature type="domain" description="DNA2/NAM7 helicase helicase" evidence="2">
    <location>
        <begin position="11"/>
        <end position="116"/>
    </location>
</feature>
<feature type="compositionally biased region" description="Polar residues" evidence="1">
    <location>
        <begin position="259"/>
        <end position="277"/>
    </location>
</feature>
<dbReference type="Pfam" id="PF13086">
    <property type="entry name" value="AAA_11"/>
    <property type="match status" value="1"/>
</dbReference>
<feature type="region of interest" description="Disordered" evidence="1">
    <location>
        <begin position="156"/>
        <end position="277"/>
    </location>
</feature>
<feature type="compositionally biased region" description="Low complexity" evidence="1">
    <location>
        <begin position="216"/>
        <end position="240"/>
    </location>
</feature>
<proteinExistence type="predicted"/>
<keyword evidence="3" id="KW-1185">Reference proteome</keyword>
<feature type="compositionally biased region" description="Low complexity" evidence="1">
    <location>
        <begin position="197"/>
        <end position="208"/>
    </location>
</feature>
<dbReference type="InterPro" id="IPR041677">
    <property type="entry name" value="DNA2/NAM7_AAA_11"/>
</dbReference>
<evidence type="ECO:0000259" key="2">
    <source>
        <dbReference type="Pfam" id="PF13086"/>
    </source>
</evidence>
<accession>A0A915MJM6</accession>
<feature type="compositionally biased region" description="Low complexity" evidence="1">
    <location>
        <begin position="159"/>
        <end position="183"/>
    </location>
</feature>
<dbReference type="Gene3D" id="3.40.50.300">
    <property type="entry name" value="P-loop containing nucleotide triphosphate hydrolases"/>
    <property type="match status" value="1"/>
</dbReference>
<protein>
    <submittedName>
        <fullName evidence="4">DNA2/NAM7 helicase helicase domain-containing protein</fullName>
    </submittedName>
</protein>
<reference evidence="4" key="1">
    <citation type="submission" date="2022-11" db="UniProtKB">
        <authorList>
            <consortium name="WormBaseParasite"/>
        </authorList>
    </citation>
    <scope>IDENTIFICATION</scope>
</reference>
<evidence type="ECO:0000313" key="3">
    <source>
        <dbReference type="Proteomes" id="UP000887561"/>
    </source>
</evidence>
<dbReference type="SUPFAM" id="SSF52540">
    <property type="entry name" value="P-loop containing nucleoside triphosphate hydrolases"/>
    <property type="match status" value="1"/>
</dbReference>
<dbReference type="WBParaSite" id="scaffold38737_cov820.g23504">
    <property type="protein sequence ID" value="scaffold38737_cov820.g23504"/>
    <property type="gene ID" value="scaffold38737_cov820.g23504"/>
</dbReference>
<feature type="compositionally biased region" description="Pro residues" evidence="1">
    <location>
        <begin position="184"/>
        <end position="196"/>
    </location>
</feature>
<dbReference type="AlphaFoldDB" id="A0A915MJM6"/>
<name>A0A915MJM6_MELJA</name>
<dbReference type="Proteomes" id="UP000887561">
    <property type="component" value="Unplaced"/>
</dbReference>
<dbReference type="GO" id="GO:0004386">
    <property type="term" value="F:helicase activity"/>
    <property type="evidence" value="ECO:0007669"/>
    <property type="project" value="InterPro"/>
</dbReference>
<evidence type="ECO:0000313" key="4">
    <source>
        <dbReference type="WBParaSite" id="scaffold38737_cov820.g23504"/>
    </source>
</evidence>